<organism evidence="1 2">
    <name type="scientific">Phaseolus coccineus</name>
    <name type="common">Scarlet runner bean</name>
    <name type="synonym">Phaseolus multiflorus</name>
    <dbReference type="NCBI Taxonomy" id="3886"/>
    <lineage>
        <taxon>Eukaryota</taxon>
        <taxon>Viridiplantae</taxon>
        <taxon>Streptophyta</taxon>
        <taxon>Embryophyta</taxon>
        <taxon>Tracheophyta</taxon>
        <taxon>Spermatophyta</taxon>
        <taxon>Magnoliopsida</taxon>
        <taxon>eudicotyledons</taxon>
        <taxon>Gunneridae</taxon>
        <taxon>Pentapetalae</taxon>
        <taxon>rosids</taxon>
        <taxon>fabids</taxon>
        <taxon>Fabales</taxon>
        <taxon>Fabaceae</taxon>
        <taxon>Papilionoideae</taxon>
        <taxon>50 kb inversion clade</taxon>
        <taxon>NPAAA clade</taxon>
        <taxon>indigoferoid/millettioid clade</taxon>
        <taxon>Phaseoleae</taxon>
        <taxon>Phaseolus</taxon>
    </lineage>
</organism>
<evidence type="ECO:0000313" key="1">
    <source>
        <dbReference type="EMBL" id="KAK7374201.1"/>
    </source>
</evidence>
<name>A0AAN9NK49_PHACN</name>
<proteinExistence type="predicted"/>
<keyword evidence="2" id="KW-1185">Reference proteome</keyword>
<dbReference type="EMBL" id="JAYMYR010000003">
    <property type="protein sequence ID" value="KAK7374201.1"/>
    <property type="molecule type" value="Genomic_DNA"/>
</dbReference>
<sequence length="105" mass="12180">MEKYIQRQSMRSSKSSAVLSFIVFFTVKIFCRRKIDSHYQPSDQQIPNIYEGPPHAVDPTCTVLIPNFYLLLSVSTCQVWSLSWMPSCVWVEESAKWGVFYTLCC</sequence>
<evidence type="ECO:0000313" key="2">
    <source>
        <dbReference type="Proteomes" id="UP001374584"/>
    </source>
</evidence>
<gene>
    <name evidence="1" type="ORF">VNO80_07628</name>
</gene>
<accession>A0AAN9NK49</accession>
<dbReference type="Proteomes" id="UP001374584">
    <property type="component" value="Unassembled WGS sequence"/>
</dbReference>
<dbReference type="AlphaFoldDB" id="A0AAN9NK49"/>
<reference evidence="1 2" key="1">
    <citation type="submission" date="2024-01" db="EMBL/GenBank/DDBJ databases">
        <title>The genomes of 5 underutilized Papilionoideae crops provide insights into root nodulation and disease resistanc.</title>
        <authorList>
            <person name="Jiang F."/>
        </authorList>
    </citation>
    <scope>NUCLEOTIDE SEQUENCE [LARGE SCALE GENOMIC DNA]</scope>
    <source>
        <strain evidence="1">JINMINGXINNONG_FW02</strain>
        <tissue evidence="1">Leaves</tissue>
    </source>
</reference>
<comment type="caution">
    <text evidence="1">The sequence shown here is derived from an EMBL/GenBank/DDBJ whole genome shotgun (WGS) entry which is preliminary data.</text>
</comment>
<protein>
    <submittedName>
        <fullName evidence="1">Uncharacterized protein</fullName>
    </submittedName>
</protein>